<dbReference type="EMBL" id="AF210843">
    <property type="protein sequence ID" value="AAF26913.1"/>
    <property type="molecule type" value="Genomic_DNA"/>
</dbReference>
<name>Q9L8B8_SORCE</name>
<organism evidence="1">
    <name type="scientific">Sorangium cellulosum</name>
    <name type="common">Polyangium cellulosum</name>
    <dbReference type="NCBI Taxonomy" id="56"/>
    <lineage>
        <taxon>Bacteria</taxon>
        <taxon>Pseudomonadati</taxon>
        <taxon>Myxococcota</taxon>
        <taxon>Polyangia</taxon>
        <taxon>Polyangiales</taxon>
        <taxon>Polyangiaceae</taxon>
        <taxon>Sorangium</taxon>
    </lineage>
</organism>
<reference evidence="1" key="1">
    <citation type="journal article" date="2000" name="Chem. Biol.">
        <title>The biosynthetic gene cluster for the microtubule-stabilizing agents epothilones A and B from Sorangium cellulosum So ce90.</title>
        <authorList>
            <person name="Molnar I."/>
            <person name="Schupp T."/>
            <person name="Ono M."/>
            <person name="Zirkle R.E."/>
            <person name="Milnamow M."/>
            <person name="Nowak-Thompson B."/>
            <person name="Engel N."/>
            <person name="Toupet C."/>
            <person name="Stratmann A."/>
            <person name="Cyr D.D."/>
            <person name="Gorlach J."/>
            <person name="Mayo J.M."/>
            <person name="Hu A."/>
            <person name="Goff S."/>
            <person name="Schmid J."/>
            <person name="Ligon J.M."/>
        </authorList>
    </citation>
    <scope>NUCLEOTIDE SEQUENCE</scope>
    <source>
        <strain evidence="1">So ce90</strain>
    </source>
</reference>
<evidence type="ECO:0000313" key="1">
    <source>
        <dbReference type="EMBL" id="AAF26913.1"/>
    </source>
</evidence>
<accession>Q9L8B8</accession>
<sequence length="234" mass="25097">MSNGLPQPSLRIPSRHSFSCLASMPPGHSPKVSSSRHSDRILFEHASLLEYSRSCPMLLHRASRSHRAATMLSTALPTGTGASPCAPPGVCASPPDRFSPPHAASRLIPDTEIRPTTSFPAIFCMASPPSRHVTSETLRSARRFDSRRRPRAEPSPTRTAACGFLATCPDILATSVPPLVPRSAVLCDGNILRSAGQEVPTRAPGGRCRHGLEMCCGRRLHARSRERGARPASG</sequence>
<protein>
    <submittedName>
        <fullName evidence="1">Uncharacterized protein</fullName>
    </submittedName>
</protein>
<proteinExistence type="predicted"/>
<dbReference type="AlphaFoldDB" id="Q9L8B8"/>